<feature type="chain" id="PRO_5046919786" evidence="8">
    <location>
        <begin position="21"/>
        <end position="397"/>
    </location>
</feature>
<accession>A0ABY7SM84</accession>
<evidence type="ECO:0000256" key="6">
    <source>
        <dbReference type="ARBA" id="ARBA00023136"/>
    </source>
</evidence>
<comment type="subcellular location">
    <subcellularLocation>
        <location evidence="1">Cell outer membrane</location>
        <topology evidence="1">Multi-pass membrane protein</topology>
    </subcellularLocation>
</comment>
<dbReference type="Pfam" id="PF03349">
    <property type="entry name" value="Toluene_X"/>
    <property type="match status" value="1"/>
</dbReference>
<dbReference type="Proteomes" id="UP001219349">
    <property type="component" value="Chromosome"/>
</dbReference>
<evidence type="ECO:0000313" key="10">
    <source>
        <dbReference type="Proteomes" id="UP001219349"/>
    </source>
</evidence>
<feature type="signal peptide" evidence="8">
    <location>
        <begin position="1"/>
        <end position="20"/>
    </location>
</feature>
<sequence>MKITITGAAALLLGASPLLAGGIERAPQSLDVLFENGNYAELTFGGVDPEIEGRDFATFGGSKTGDVAKGYGFVGLAYKHQFNDNVSAAIIMEQPFGSDVRYPTIAMPGDEGSVMLGGTEAVVDSTTFTAIGRYKFDNNFSLHGGLRASKAEGDVTLNGAAYANRAVPAGDPRAIGLQGYNAKLDSSWGFGYVIGAAYEIPDLAARVSLTYNSSIEHDFDTTESSPLFPTGEDSETKVKTPQSLTLEGRTGIAADTLLFGSIRWVKWSEFKVKPDVLVRAPTAANPLGFGVSRGLVDLEDTTTYTIGIGRRFTENWSGSAAFIYEPTTDDNVSPLAPYDGRKGIQLAAIYTRDNMKITTGISYSKLGEAKASPGGTPVADMGDGDALGIGIRVGYSF</sequence>
<evidence type="ECO:0000256" key="8">
    <source>
        <dbReference type="SAM" id="SignalP"/>
    </source>
</evidence>
<evidence type="ECO:0000256" key="5">
    <source>
        <dbReference type="ARBA" id="ARBA00022729"/>
    </source>
</evidence>
<dbReference type="Gene3D" id="2.40.160.60">
    <property type="entry name" value="Outer membrane protein transport protein (OMPP1/FadL/TodX)"/>
    <property type="match status" value="1"/>
</dbReference>
<dbReference type="PANTHER" id="PTHR35093:SF8">
    <property type="entry name" value="OUTER MEMBRANE PROTEIN NMB0088-RELATED"/>
    <property type="match status" value="1"/>
</dbReference>
<proteinExistence type="inferred from homology"/>
<gene>
    <name evidence="9" type="ORF">JHX87_03930</name>
</gene>
<dbReference type="SUPFAM" id="SSF56935">
    <property type="entry name" value="Porins"/>
    <property type="match status" value="1"/>
</dbReference>
<evidence type="ECO:0000256" key="1">
    <source>
        <dbReference type="ARBA" id="ARBA00004571"/>
    </source>
</evidence>
<keyword evidence="5 8" id="KW-0732">Signal</keyword>
<evidence type="ECO:0000256" key="3">
    <source>
        <dbReference type="ARBA" id="ARBA00022452"/>
    </source>
</evidence>
<evidence type="ECO:0000313" key="9">
    <source>
        <dbReference type="EMBL" id="WCR07984.1"/>
    </source>
</evidence>
<comment type="similarity">
    <text evidence="2">Belongs to the OmpP1/FadL family.</text>
</comment>
<keyword evidence="10" id="KW-1185">Reference proteome</keyword>
<evidence type="ECO:0000256" key="7">
    <source>
        <dbReference type="ARBA" id="ARBA00023237"/>
    </source>
</evidence>
<dbReference type="InterPro" id="IPR005017">
    <property type="entry name" value="OMPP1/FadL/TodX"/>
</dbReference>
<evidence type="ECO:0000256" key="4">
    <source>
        <dbReference type="ARBA" id="ARBA00022692"/>
    </source>
</evidence>
<keyword evidence="3" id="KW-1134">Transmembrane beta strand</keyword>
<dbReference type="EMBL" id="CP067136">
    <property type="protein sequence ID" value="WCR07984.1"/>
    <property type="molecule type" value="Genomic_DNA"/>
</dbReference>
<evidence type="ECO:0000256" key="2">
    <source>
        <dbReference type="ARBA" id="ARBA00008163"/>
    </source>
</evidence>
<reference evidence="9 10" key="1">
    <citation type="submission" date="2021-01" db="EMBL/GenBank/DDBJ databases">
        <title>Biogeographic distribution of Paracoccus.</title>
        <authorList>
            <person name="Hollensteiner J."/>
            <person name="Leineberger J."/>
            <person name="Brinkhoff T."/>
            <person name="Daniel R."/>
        </authorList>
    </citation>
    <scope>NUCLEOTIDE SEQUENCE [LARGE SCALE GENOMIC DNA]</scope>
    <source>
        <strain evidence="9 10">KCTC 22803</strain>
    </source>
</reference>
<dbReference type="RefSeq" id="WP_271882519.1">
    <property type="nucleotide sequence ID" value="NZ_CP067136.1"/>
</dbReference>
<keyword evidence="6" id="KW-0472">Membrane</keyword>
<name>A0ABY7SM84_9RHOB</name>
<keyword evidence="4" id="KW-0812">Transmembrane</keyword>
<dbReference type="PANTHER" id="PTHR35093">
    <property type="entry name" value="OUTER MEMBRANE PROTEIN NMB0088-RELATED"/>
    <property type="match status" value="1"/>
</dbReference>
<protein>
    <submittedName>
        <fullName evidence="9">Outer membrane protein transport protein</fullName>
    </submittedName>
</protein>
<organism evidence="9 10">
    <name type="scientific">Paracoccus fistulariae</name>
    <dbReference type="NCBI Taxonomy" id="658446"/>
    <lineage>
        <taxon>Bacteria</taxon>
        <taxon>Pseudomonadati</taxon>
        <taxon>Pseudomonadota</taxon>
        <taxon>Alphaproteobacteria</taxon>
        <taxon>Rhodobacterales</taxon>
        <taxon>Paracoccaceae</taxon>
        <taxon>Paracoccus</taxon>
    </lineage>
</organism>
<keyword evidence="7" id="KW-0998">Cell outer membrane</keyword>